<dbReference type="InterPro" id="IPR047216">
    <property type="entry name" value="Endonuclease_DUF559_bact"/>
</dbReference>
<dbReference type="PANTHER" id="PTHR38590">
    <property type="entry name" value="BLL0828 PROTEIN"/>
    <property type="match status" value="1"/>
</dbReference>
<dbReference type="SUPFAM" id="SSF52980">
    <property type="entry name" value="Restriction endonuclease-like"/>
    <property type="match status" value="1"/>
</dbReference>
<evidence type="ECO:0000259" key="2">
    <source>
        <dbReference type="Pfam" id="PF04480"/>
    </source>
</evidence>
<gene>
    <name evidence="3" type="ORF">Drose_30875</name>
</gene>
<accession>A0ABY5Z1K2</accession>
<sequence length="285" mass="30665">MESIAGQLFPAWLPGAEGIQTSAGAAPAAVGAVALAHAARTGQFGPFLADLAVGALRRRGSSTGRHPPEVRALGLARVLATGLGRSSCALLMRSSDDLDERGALVLACAAAWLVDHGRMAVWILGERFPPADGASEAAAGPPVRTVRAQASSPTDSPARASRRRRTRAGKPHPASQAEMTLEAVLAARPWATGRVWNCTVRPGPLINPVRVDLLWERERCIVEIDGSDHRSPTKFADDRRRDVMLQLNGYAVLRFTNAQVRDELENVLTLLQQFLTTRRQTQKGH</sequence>
<reference evidence="3" key="1">
    <citation type="submission" date="2021-04" db="EMBL/GenBank/DDBJ databases">
        <title>Biosynthetic gene clusters of Dactylosporangioum roseum.</title>
        <authorList>
            <person name="Hartkoorn R.C."/>
            <person name="Beaudoing E."/>
            <person name="Hot D."/>
            <person name="Moureu S."/>
        </authorList>
    </citation>
    <scope>NUCLEOTIDE SEQUENCE</scope>
    <source>
        <strain evidence="3">NRRL B-16295</strain>
    </source>
</reference>
<dbReference type="Proteomes" id="UP001058271">
    <property type="component" value="Chromosome"/>
</dbReference>
<feature type="compositionally biased region" description="Basic residues" evidence="1">
    <location>
        <begin position="160"/>
        <end position="170"/>
    </location>
</feature>
<protein>
    <submittedName>
        <fullName evidence="3">DUF559 domain-containing protein</fullName>
    </submittedName>
</protein>
<organism evidence="3 4">
    <name type="scientific">Dactylosporangium roseum</name>
    <dbReference type="NCBI Taxonomy" id="47989"/>
    <lineage>
        <taxon>Bacteria</taxon>
        <taxon>Bacillati</taxon>
        <taxon>Actinomycetota</taxon>
        <taxon>Actinomycetes</taxon>
        <taxon>Micromonosporales</taxon>
        <taxon>Micromonosporaceae</taxon>
        <taxon>Dactylosporangium</taxon>
    </lineage>
</organism>
<dbReference type="InterPro" id="IPR007569">
    <property type="entry name" value="DUF559"/>
</dbReference>
<feature type="compositionally biased region" description="Low complexity" evidence="1">
    <location>
        <begin position="150"/>
        <end position="159"/>
    </location>
</feature>
<feature type="region of interest" description="Disordered" evidence="1">
    <location>
        <begin position="133"/>
        <end position="176"/>
    </location>
</feature>
<evidence type="ECO:0000313" key="3">
    <source>
        <dbReference type="EMBL" id="UWZ35491.1"/>
    </source>
</evidence>
<dbReference type="Pfam" id="PF04480">
    <property type="entry name" value="DUF559"/>
    <property type="match status" value="1"/>
</dbReference>
<evidence type="ECO:0000256" key="1">
    <source>
        <dbReference type="SAM" id="MobiDB-lite"/>
    </source>
</evidence>
<feature type="domain" description="DUF559" evidence="2">
    <location>
        <begin position="210"/>
        <end position="275"/>
    </location>
</feature>
<dbReference type="RefSeq" id="WP_260724837.1">
    <property type="nucleotide sequence ID" value="NZ_BAAABS010000007.1"/>
</dbReference>
<proteinExistence type="predicted"/>
<dbReference type="Gene3D" id="3.40.960.10">
    <property type="entry name" value="VSR Endonuclease"/>
    <property type="match status" value="1"/>
</dbReference>
<dbReference type="PANTHER" id="PTHR38590:SF1">
    <property type="entry name" value="BLL0828 PROTEIN"/>
    <property type="match status" value="1"/>
</dbReference>
<name>A0ABY5Z1K2_9ACTN</name>
<dbReference type="EMBL" id="CP073721">
    <property type="protein sequence ID" value="UWZ35491.1"/>
    <property type="molecule type" value="Genomic_DNA"/>
</dbReference>
<keyword evidence="4" id="KW-1185">Reference proteome</keyword>
<dbReference type="InterPro" id="IPR011335">
    <property type="entry name" value="Restrct_endonuc-II-like"/>
</dbReference>
<evidence type="ECO:0000313" key="4">
    <source>
        <dbReference type="Proteomes" id="UP001058271"/>
    </source>
</evidence>